<dbReference type="GO" id="GO:0016491">
    <property type="term" value="F:oxidoreductase activity"/>
    <property type="evidence" value="ECO:0007669"/>
    <property type="project" value="UniProtKB-KW"/>
</dbReference>
<reference evidence="3 4" key="1">
    <citation type="journal article" date="2016" name="Front. Microbiol.">
        <title>Genomic Resource of Rice Seed Associated Bacteria.</title>
        <authorList>
            <person name="Midha S."/>
            <person name="Bansal K."/>
            <person name="Sharma S."/>
            <person name="Kumar N."/>
            <person name="Patil P.P."/>
            <person name="Chaudhry V."/>
            <person name="Patil P.B."/>
        </authorList>
    </citation>
    <scope>NUCLEOTIDE SEQUENCE [LARGE SCALE GENOMIC DNA]</scope>
    <source>
        <strain evidence="3 4">NS184</strain>
    </source>
</reference>
<dbReference type="Proteomes" id="UP000078252">
    <property type="component" value="Unassembled WGS sequence"/>
</dbReference>
<comment type="caution">
    <text evidence="3">The sequence shown here is derived from an EMBL/GenBank/DDBJ whole genome shotgun (WGS) entry which is preliminary data.</text>
</comment>
<dbReference type="InterPro" id="IPR020904">
    <property type="entry name" value="Sc_DH/Rdtase_CS"/>
</dbReference>
<dbReference type="PANTHER" id="PTHR24321:SF8">
    <property type="entry name" value="ESTRADIOL 17-BETA-DEHYDROGENASE 8-RELATED"/>
    <property type="match status" value="1"/>
</dbReference>
<organism evidence="3 4">
    <name type="scientific">Curtobacterium luteum</name>
    <dbReference type="NCBI Taxonomy" id="33881"/>
    <lineage>
        <taxon>Bacteria</taxon>
        <taxon>Bacillati</taxon>
        <taxon>Actinomycetota</taxon>
        <taxon>Actinomycetes</taxon>
        <taxon>Micrococcales</taxon>
        <taxon>Microbacteriaceae</taxon>
        <taxon>Curtobacterium</taxon>
    </lineage>
</organism>
<dbReference type="EMBL" id="LDQC01000042">
    <property type="protein sequence ID" value="KTR07217.1"/>
    <property type="molecule type" value="Genomic_DNA"/>
</dbReference>
<dbReference type="InterPro" id="IPR002347">
    <property type="entry name" value="SDR_fam"/>
</dbReference>
<dbReference type="NCBIfam" id="NF005559">
    <property type="entry name" value="PRK07231.1"/>
    <property type="match status" value="1"/>
</dbReference>
<dbReference type="AlphaFoldDB" id="A0A175RUL9"/>
<evidence type="ECO:0000256" key="1">
    <source>
        <dbReference type="ARBA" id="ARBA00006484"/>
    </source>
</evidence>
<evidence type="ECO:0000313" key="3">
    <source>
        <dbReference type="EMBL" id="KTR07217.1"/>
    </source>
</evidence>
<dbReference type="Gene3D" id="3.40.50.720">
    <property type="entry name" value="NAD(P)-binding Rossmann-like Domain"/>
    <property type="match status" value="1"/>
</dbReference>
<accession>A0A175RUL9</accession>
<dbReference type="PATRIC" id="fig|33881.3.peg.1922"/>
<protein>
    <recommendedName>
        <fullName evidence="5">Short-chain dehydrogenase</fullName>
    </recommendedName>
</protein>
<dbReference type="Pfam" id="PF13561">
    <property type="entry name" value="adh_short_C2"/>
    <property type="match status" value="1"/>
</dbReference>
<evidence type="ECO:0008006" key="5">
    <source>
        <dbReference type="Google" id="ProtNLM"/>
    </source>
</evidence>
<sequence>MTFKDKVVAVTGGASGIGEATAKLLAERGAKVVIGDVVDTAGARVVEEITAAGGTASFIRTDVSRAEDTVALVAHAVNTFGALHYAANIAGIGHPPARIHDLDEAWWDRIHNIDLKGMWLSMKAEISYFLEHGGGSIVNMASAAGLRATIGQPAYAVAKAGVISLTGQAALEYARDSIRVNAVAPGLIDTPAVAALDEGTRAMYAEQMPMGRMGSPREVAATVAWLLSDEAGFVTGITHSVDGGFMQKS</sequence>
<dbReference type="PRINTS" id="PR00081">
    <property type="entry name" value="GDHRDH"/>
</dbReference>
<dbReference type="InterPro" id="IPR036291">
    <property type="entry name" value="NAD(P)-bd_dom_sf"/>
</dbReference>
<dbReference type="OrthoDB" id="272646at2"/>
<dbReference type="STRING" id="33881.NS184_08000"/>
<name>A0A175RUL9_9MICO</name>
<dbReference type="PANTHER" id="PTHR24321">
    <property type="entry name" value="DEHYDROGENASES, SHORT CHAIN"/>
    <property type="match status" value="1"/>
</dbReference>
<dbReference type="RefSeq" id="WP_058725587.1">
    <property type="nucleotide sequence ID" value="NZ_LDQC01000042.1"/>
</dbReference>
<keyword evidence="2" id="KW-0560">Oxidoreductase</keyword>
<dbReference type="FunFam" id="3.40.50.720:FF:000084">
    <property type="entry name" value="Short-chain dehydrogenase reductase"/>
    <property type="match status" value="1"/>
</dbReference>
<proteinExistence type="inferred from homology"/>
<dbReference type="SUPFAM" id="SSF51735">
    <property type="entry name" value="NAD(P)-binding Rossmann-fold domains"/>
    <property type="match status" value="1"/>
</dbReference>
<gene>
    <name evidence="3" type="ORF">NS184_08000</name>
</gene>
<dbReference type="PRINTS" id="PR00080">
    <property type="entry name" value="SDRFAMILY"/>
</dbReference>
<evidence type="ECO:0000313" key="4">
    <source>
        <dbReference type="Proteomes" id="UP000078252"/>
    </source>
</evidence>
<comment type="similarity">
    <text evidence="1">Belongs to the short-chain dehydrogenases/reductases (SDR) family.</text>
</comment>
<evidence type="ECO:0000256" key="2">
    <source>
        <dbReference type="ARBA" id="ARBA00023002"/>
    </source>
</evidence>
<dbReference type="PROSITE" id="PS00061">
    <property type="entry name" value="ADH_SHORT"/>
    <property type="match status" value="1"/>
</dbReference>